<protein>
    <submittedName>
        <fullName evidence="3">Uncharacterized protein</fullName>
    </submittedName>
</protein>
<keyword evidence="2" id="KW-1133">Transmembrane helix</keyword>
<organism evidence="3 4">
    <name type="scientific">Cichlidogyrus casuarinus</name>
    <dbReference type="NCBI Taxonomy" id="1844966"/>
    <lineage>
        <taxon>Eukaryota</taxon>
        <taxon>Metazoa</taxon>
        <taxon>Spiralia</taxon>
        <taxon>Lophotrochozoa</taxon>
        <taxon>Platyhelminthes</taxon>
        <taxon>Monogenea</taxon>
        <taxon>Monopisthocotylea</taxon>
        <taxon>Dactylogyridea</taxon>
        <taxon>Ancyrocephalidae</taxon>
        <taxon>Cichlidogyrus</taxon>
    </lineage>
</organism>
<feature type="transmembrane region" description="Helical" evidence="2">
    <location>
        <begin position="844"/>
        <end position="865"/>
    </location>
</feature>
<comment type="caution">
    <text evidence="3">The sequence shown here is derived from an EMBL/GenBank/DDBJ whole genome shotgun (WGS) entry which is preliminary data.</text>
</comment>
<gene>
    <name evidence="3" type="ORF">Ciccas_009168</name>
</gene>
<accession>A0ABD2PXU9</accession>
<keyword evidence="2" id="KW-0812">Transmembrane</keyword>
<evidence type="ECO:0000313" key="4">
    <source>
        <dbReference type="Proteomes" id="UP001626550"/>
    </source>
</evidence>
<dbReference type="EMBL" id="JBJKFK010001785">
    <property type="protein sequence ID" value="KAL3312245.1"/>
    <property type="molecule type" value="Genomic_DNA"/>
</dbReference>
<keyword evidence="4" id="KW-1185">Reference proteome</keyword>
<name>A0ABD2PXU9_9PLAT</name>
<evidence type="ECO:0000256" key="1">
    <source>
        <dbReference type="SAM" id="MobiDB-lite"/>
    </source>
</evidence>
<proteinExistence type="predicted"/>
<sequence length="891" mass="101589">MEDPLLDKLSLQPENPFLALTGVQVDLASEYVYSVYNAKTPPKLLISVPKEASLLASVFDQAKVSRENKLKATLILTPLNNLNERYWALELAGEVDKIPGMFKLQLLQNNQTSQEFVNPNREERSDQEERELLLEYEVGVYEMKTFNLRFYVPAPREEPNYEQVFRIRIFDANDMMELRVKRTPQLPEEMSLRRQFTQSLDDELKMTPLDLLLLLVFGFVMEKDPSKLWLPHTAPSLKPGHINPETDAKKVALAISKQCSNESMRASPWRRVIILVGYLCVKSTYCFSVTLTALIIMVKFLTKDLTMELTTYGELFPVDETSPVMKMSTLAASSLSPSLLGTGSNSRDIIGISLTRQRLLQDAMDRLDKVSRESAAKRSRVLISQVIAELAQERAKLQLNDANLRLIRLNETLSHEAIRLNATIKSTHDQMFDSAWLKGAKAVYNNLKQLRESNSRFDTSVTGDPLKPFLEWAKRTGDKGPEYGPVYKKFDQSKTAKEKLHVTYQMEEFTSRKKEKRVVPPVVVPKNETKTSSTSKKSEEMLNLSWLHFLIAALILDSVWLIHRILHSLDTAEKILYGVPVVLDLTKKGVYEALEQRSRCSTGFKRLFNATMETTNVRKIVISSLALISCLGVSIHLNRLLSEPVLDHIGYYDNLVLPVHLHARFVNLHISQSAGRLSSHDMGMLELMASRKYREAEFVLHHWTEMLSQLEQRQCQLFMQYKREAQSIRTQLESQRLSSGGVENGKSGDGTAWSYGSDSAGASYGESSDSAPTPIHCLESSKKHEEDLLKESRRLEPASCPVNVITPNLYKGYNASVYFTEVVGQSHNWLSTVRQWLSITLQCVFVYIVSIILWNLFGSVCWFYARWFGLLPIKLMFESDLKSWRNQKQDS</sequence>
<evidence type="ECO:0000313" key="3">
    <source>
        <dbReference type="EMBL" id="KAL3312245.1"/>
    </source>
</evidence>
<reference evidence="3 4" key="1">
    <citation type="submission" date="2024-11" db="EMBL/GenBank/DDBJ databases">
        <title>Adaptive evolution of stress response genes in parasites aligns with host niche diversity.</title>
        <authorList>
            <person name="Hahn C."/>
            <person name="Resl P."/>
        </authorList>
    </citation>
    <scope>NUCLEOTIDE SEQUENCE [LARGE SCALE GENOMIC DNA]</scope>
    <source>
        <strain evidence="3">EGGRZ-B1_66</strain>
        <tissue evidence="3">Body</tissue>
    </source>
</reference>
<dbReference type="AlphaFoldDB" id="A0ABD2PXU9"/>
<dbReference type="Proteomes" id="UP001626550">
    <property type="component" value="Unassembled WGS sequence"/>
</dbReference>
<feature type="region of interest" description="Disordered" evidence="1">
    <location>
        <begin position="732"/>
        <end position="751"/>
    </location>
</feature>
<keyword evidence="2" id="KW-0472">Membrane</keyword>
<evidence type="ECO:0000256" key="2">
    <source>
        <dbReference type="SAM" id="Phobius"/>
    </source>
</evidence>